<dbReference type="Proteomes" id="UP001172457">
    <property type="component" value="Chromosome 3"/>
</dbReference>
<feature type="domain" description="PPC" evidence="6">
    <location>
        <begin position="172"/>
        <end position="318"/>
    </location>
</feature>
<accession>A0AA38WL72</accession>
<comment type="function">
    <text evidence="4">Transcription factor that specifically binds AT-rich DNA sequences related to the nuclear matrix attachment regions (MARs).</text>
</comment>
<evidence type="ECO:0000256" key="4">
    <source>
        <dbReference type="RuleBase" id="RU367031"/>
    </source>
</evidence>
<dbReference type="Gene3D" id="3.30.1330.80">
    <property type="entry name" value="Hypothetical protein, similar to alpha- acetolactate decarboxylase, domain 2"/>
    <property type="match status" value="1"/>
</dbReference>
<feature type="compositionally biased region" description="Polar residues" evidence="5">
    <location>
        <begin position="45"/>
        <end position="68"/>
    </location>
</feature>
<evidence type="ECO:0000313" key="8">
    <source>
        <dbReference type="Proteomes" id="UP001172457"/>
    </source>
</evidence>
<dbReference type="PANTHER" id="PTHR31500:SF96">
    <property type="entry name" value="AT-HOOK MOTIF NUCLEAR-LOCALIZED PROTEIN 7"/>
    <property type="match status" value="1"/>
</dbReference>
<evidence type="ECO:0000256" key="2">
    <source>
        <dbReference type="ARBA" id="ARBA00023125"/>
    </source>
</evidence>
<dbReference type="CDD" id="cd11378">
    <property type="entry name" value="DUF296"/>
    <property type="match status" value="1"/>
</dbReference>
<evidence type="ECO:0000313" key="7">
    <source>
        <dbReference type="EMBL" id="KAJ9556475.1"/>
    </source>
</evidence>
<keyword evidence="4" id="KW-0539">Nucleus</keyword>
<evidence type="ECO:0000256" key="3">
    <source>
        <dbReference type="ARBA" id="ARBA00023163"/>
    </source>
</evidence>
<feature type="compositionally biased region" description="Polar residues" evidence="5">
    <location>
        <begin position="320"/>
        <end position="348"/>
    </location>
</feature>
<evidence type="ECO:0000259" key="6">
    <source>
        <dbReference type="PROSITE" id="PS51742"/>
    </source>
</evidence>
<dbReference type="PROSITE" id="PS51742">
    <property type="entry name" value="PPC"/>
    <property type="match status" value="1"/>
</dbReference>
<dbReference type="EMBL" id="JARYMX010000003">
    <property type="protein sequence ID" value="KAJ9556475.1"/>
    <property type="molecule type" value="Genomic_DNA"/>
</dbReference>
<evidence type="ECO:0000256" key="5">
    <source>
        <dbReference type="SAM" id="MobiDB-lite"/>
    </source>
</evidence>
<feature type="region of interest" description="Disordered" evidence="5">
    <location>
        <begin position="1"/>
        <end position="20"/>
    </location>
</feature>
<organism evidence="7 8">
    <name type="scientific">Centaurea solstitialis</name>
    <name type="common">yellow star-thistle</name>
    <dbReference type="NCBI Taxonomy" id="347529"/>
    <lineage>
        <taxon>Eukaryota</taxon>
        <taxon>Viridiplantae</taxon>
        <taxon>Streptophyta</taxon>
        <taxon>Embryophyta</taxon>
        <taxon>Tracheophyta</taxon>
        <taxon>Spermatophyta</taxon>
        <taxon>Magnoliopsida</taxon>
        <taxon>eudicotyledons</taxon>
        <taxon>Gunneridae</taxon>
        <taxon>Pentapetalae</taxon>
        <taxon>asterids</taxon>
        <taxon>campanulids</taxon>
        <taxon>Asterales</taxon>
        <taxon>Asteraceae</taxon>
        <taxon>Carduoideae</taxon>
        <taxon>Cardueae</taxon>
        <taxon>Centaureinae</taxon>
        <taxon>Centaurea</taxon>
    </lineage>
</organism>
<protein>
    <recommendedName>
        <fullName evidence="4">AT-hook motif nuclear-localized protein</fullName>
    </recommendedName>
</protein>
<feature type="compositionally biased region" description="Low complexity" evidence="5">
    <location>
        <begin position="97"/>
        <end position="126"/>
    </location>
</feature>
<keyword evidence="2 4" id="KW-0238">DNA-binding</keyword>
<proteinExistence type="predicted"/>
<evidence type="ECO:0000256" key="1">
    <source>
        <dbReference type="ARBA" id="ARBA00023015"/>
    </source>
</evidence>
<feature type="compositionally biased region" description="Basic residues" evidence="5">
    <location>
        <begin position="85"/>
        <end position="94"/>
    </location>
</feature>
<comment type="caution">
    <text evidence="7">The sequence shown here is derived from an EMBL/GenBank/DDBJ whole genome shotgun (WGS) entry which is preliminary data.</text>
</comment>
<dbReference type="InterPro" id="IPR039605">
    <property type="entry name" value="AHL"/>
</dbReference>
<keyword evidence="8" id="KW-1185">Reference proteome</keyword>
<reference evidence="7" key="1">
    <citation type="submission" date="2023-03" db="EMBL/GenBank/DDBJ databases">
        <title>Chromosome-scale reference genome and RAD-based genetic map of yellow starthistle (Centaurea solstitialis) reveal putative structural variation and QTLs associated with invader traits.</title>
        <authorList>
            <person name="Reatini B."/>
            <person name="Cang F.A."/>
            <person name="Jiang Q."/>
            <person name="Mckibben M.T.W."/>
            <person name="Barker M.S."/>
            <person name="Rieseberg L.H."/>
            <person name="Dlugosch K.M."/>
        </authorList>
    </citation>
    <scope>NUCLEOTIDE SEQUENCE</scope>
    <source>
        <strain evidence="7">CAN-66</strain>
        <tissue evidence="7">Leaf</tissue>
    </source>
</reference>
<comment type="domain">
    <text evidence="4">The PPC domain mediates interactions between AHL proteins.</text>
</comment>
<name>A0AA38WL72_9ASTR</name>
<dbReference type="PANTHER" id="PTHR31500">
    <property type="entry name" value="AT-HOOK MOTIF NUCLEAR-LOCALIZED PROTEIN 9"/>
    <property type="match status" value="1"/>
</dbReference>
<dbReference type="GO" id="GO:0003680">
    <property type="term" value="F:minor groove of adenine-thymine-rich DNA binding"/>
    <property type="evidence" value="ECO:0007669"/>
    <property type="project" value="UniProtKB-UniRule"/>
</dbReference>
<comment type="subcellular location">
    <subcellularLocation>
        <location evidence="4">Nucleus</location>
    </subcellularLocation>
</comment>
<keyword evidence="3 4" id="KW-0804">Transcription</keyword>
<dbReference type="SUPFAM" id="SSF117856">
    <property type="entry name" value="AF0104/ALDC/Ptd012-like"/>
    <property type="match status" value="1"/>
</dbReference>
<dbReference type="GO" id="GO:0005634">
    <property type="term" value="C:nucleus"/>
    <property type="evidence" value="ECO:0007669"/>
    <property type="project" value="UniProtKB-SubCell"/>
</dbReference>
<dbReference type="InterPro" id="IPR005175">
    <property type="entry name" value="PPC_dom"/>
</dbReference>
<keyword evidence="1 4" id="KW-0805">Transcription regulation</keyword>
<feature type="region of interest" description="Disordered" evidence="5">
    <location>
        <begin position="298"/>
        <end position="358"/>
    </location>
</feature>
<feature type="region of interest" description="Disordered" evidence="5">
    <location>
        <begin position="38"/>
        <end position="178"/>
    </location>
</feature>
<gene>
    <name evidence="7" type="ORF">OSB04_011089</name>
</gene>
<feature type="compositionally biased region" description="Basic and acidic residues" evidence="5">
    <location>
        <begin position="1"/>
        <end position="14"/>
    </location>
</feature>
<dbReference type="AlphaFoldDB" id="A0AA38WL72"/>
<sequence length="380" mass="39958">MQRWAEKISGEDGRSLPANPLENLSVIMESRENMMPPVETKASDAASSYQLALKTESPTQTGNPSQTMGPFGFSPVTGGVSSSLVKKKRGRPRKYGPDGVASSGGASGGRTLSPMPLSAASSPPTSGGYSDMKFGEPTGSGGEFQVEKKKKRKMSSSEAKSNVSLDDRITSGGSFTPHMVTVNPGEDVTSKIISFSKYGPRAICVLSALGIISHVTLRQASSSGGTVTYEGRFEILSLSGSFTPGEVGGLSSREGGMSIALSSPDGRVVGGLLGGLLTAAGPVQVVVASFLPEIGTPIGQKPRKKKDVKLSYPIADPTTVPRTTNTDQKNLNEQSQESPAKGNTNCTPAPNFHHENRTMVPNVHDWRRAATDMNVSLRED</sequence>
<dbReference type="Pfam" id="PF03479">
    <property type="entry name" value="PCC"/>
    <property type="match status" value="1"/>
</dbReference>